<reference evidence="2 3" key="1">
    <citation type="submission" date="2024-08" db="EMBL/GenBank/DDBJ databases">
        <authorList>
            <person name="Lu H."/>
        </authorList>
    </citation>
    <scope>NUCLEOTIDE SEQUENCE [LARGE SCALE GENOMIC DNA]</scope>
    <source>
        <strain evidence="2 3">BYS78W</strain>
    </source>
</reference>
<feature type="region of interest" description="Disordered" evidence="1">
    <location>
        <begin position="38"/>
        <end position="66"/>
    </location>
</feature>
<gene>
    <name evidence="2" type="ORF">ACG04R_16590</name>
</gene>
<accession>A0ABW7HEQ9</accession>
<name>A0ABW7HEQ9_9BURK</name>
<protein>
    <recommendedName>
        <fullName evidence="4">Stability/partitioning determinant</fullName>
    </recommendedName>
</protein>
<dbReference type="Proteomes" id="UP001606134">
    <property type="component" value="Unassembled WGS sequence"/>
</dbReference>
<dbReference type="EMBL" id="JBIGIC010000008">
    <property type="protein sequence ID" value="MFG6488307.1"/>
    <property type="molecule type" value="Genomic_DNA"/>
</dbReference>
<evidence type="ECO:0008006" key="4">
    <source>
        <dbReference type="Google" id="ProtNLM"/>
    </source>
</evidence>
<evidence type="ECO:0000313" key="2">
    <source>
        <dbReference type="EMBL" id="MFG6488307.1"/>
    </source>
</evidence>
<sequence>MTPTKVPLFAGLDAVVTQPSSRKSVDLSQVDELARANDFPSRPVATGALPDTGKPSAGGKLPATEQTIRRRRYTTGRNMQLNIKATPDTVRQMGELADRMGVPLGVVLERALASLAASFDR</sequence>
<evidence type="ECO:0000313" key="3">
    <source>
        <dbReference type="Proteomes" id="UP001606134"/>
    </source>
</evidence>
<comment type="caution">
    <text evidence="2">The sequence shown here is derived from an EMBL/GenBank/DDBJ whole genome shotgun (WGS) entry which is preliminary data.</text>
</comment>
<evidence type="ECO:0000256" key="1">
    <source>
        <dbReference type="SAM" id="MobiDB-lite"/>
    </source>
</evidence>
<proteinExistence type="predicted"/>
<dbReference type="RefSeq" id="WP_394412946.1">
    <property type="nucleotide sequence ID" value="NZ_JBIGIC010000008.1"/>
</dbReference>
<organism evidence="2 3">
    <name type="scientific">Pelomonas candidula</name>
    <dbReference type="NCBI Taxonomy" id="3299025"/>
    <lineage>
        <taxon>Bacteria</taxon>
        <taxon>Pseudomonadati</taxon>
        <taxon>Pseudomonadota</taxon>
        <taxon>Betaproteobacteria</taxon>
        <taxon>Burkholderiales</taxon>
        <taxon>Sphaerotilaceae</taxon>
        <taxon>Roseateles</taxon>
    </lineage>
</organism>
<keyword evidence="3" id="KW-1185">Reference proteome</keyword>